<dbReference type="Pfam" id="PF09587">
    <property type="entry name" value="PGA_cap"/>
    <property type="match status" value="1"/>
</dbReference>
<dbReference type="InterPro" id="IPR052169">
    <property type="entry name" value="CW_Biosynth-Accessory"/>
</dbReference>
<dbReference type="InterPro" id="IPR029052">
    <property type="entry name" value="Metallo-depent_PP-like"/>
</dbReference>
<evidence type="ECO:0000259" key="2">
    <source>
        <dbReference type="SMART" id="SM00854"/>
    </source>
</evidence>
<accession>A0ABS5QM23</accession>
<proteinExistence type="inferred from homology"/>
<dbReference type="PANTHER" id="PTHR33393">
    <property type="entry name" value="POLYGLUTAMINE SYNTHESIS ACCESSORY PROTEIN RV0574C-RELATED"/>
    <property type="match status" value="1"/>
</dbReference>
<evidence type="ECO:0000313" key="3">
    <source>
        <dbReference type="EMBL" id="MBS8122255.1"/>
    </source>
</evidence>
<comment type="similarity">
    <text evidence="1">Belongs to the CapA family.</text>
</comment>
<evidence type="ECO:0000256" key="1">
    <source>
        <dbReference type="ARBA" id="ARBA00005662"/>
    </source>
</evidence>
<reference evidence="3 4" key="1">
    <citation type="journal article" date="2021" name="Nat. Commun.">
        <title>Reductive evolution and unique predatory mode in the CPR bacterium Vampirococcus lugosii.</title>
        <authorList>
            <person name="Moreira D."/>
            <person name="Zivanovic Y."/>
            <person name="Lopez-Archilla A.I."/>
            <person name="Iniesto M."/>
            <person name="Lopez-Garcia P."/>
        </authorList>
    </citation>
    <scope>NUCLEOTIDE SEQUENCE [LARGE SCALE GENOMIC DNA]</scope>
    <source>
        <strain evidence="3">Chiprana</strain>
    </source>
</reference>
<comment type="caution">
    <text evidence="3">The sequence shown here is derived from an EMBL/GenBank/DDBJ whole genome shotgun (WGS) entry which is preliminary data.</text>
</comment>
<dbReference type="Proteomes" id="UP000680365">
    <property type="component" value="Unassembled WGS sequence"/>
</dbReference>
<gene>
    <name evidence="3" type="ORF">VAMP_231n33</name>
</gene>
<dbReference type="PANTHER" id="PTHR33393:SF11">
    <property type="entry name" value="POLYGLUTAMINE SYNTHESIS ACCESSORY PROTEIN RV0574C-RELATED"/>
    <property type="match status" value="1"/>
</dbReference>
<protein>
    <submittedName>
        <fullName evidence="3">Poly-gamma-glutamate biosynthesis protein CapA/YwtB</fullName>
    </submittedName>
</protein>
<sequence length="405" mass="47303">MISPNNFVKIDKLKEILKNKFSDKNTLYIASVDFSHYVPENFAYVHDKTSLYTLKNSLNIKDYKKLEVDCQNCLYILNSLAFEKEKYPKLYYRDSSSLIYSKEKGYDNTSRLFVFYQDEKISNNGLTIAFYGDLIYDRGVSYYLDDEESFYNFFSRHFSLGNTQKDLNYFHHRKLFGFDFVGLNLETPVVSDKSICQQTSKTVAFCSSNDFLTWLGNLGFNIMSLANNHTMDRGIPAHLNTVENLKNEDFDYFGYIRHGSYFEENYIYTGNIRGIDYAWHSYDFTITPNLSNTYCDILKEYKEDYENFVSVHWGLEYQTKHNVMQENIAHKLIDCGADIIIGHHPHVAQGIDRYQDKPIIYSLGNFLFDQGFSEETKKGMEVLIDYNLNGEIKVFTGTIDVYPGK</sequence>
<organism evidence="3 4">
    <name type="scientific">Candidatus Vampirococcus lugosii</name>
    <dbReference type="NCBI Taxonomy" id="2789015"/>
    <lineage>
        <taxon>Bacteria</taxon>
        <taxon>Candidatus Absconditibacteriota</taxon>
        <taxon>Vampirococcus</taxon>
    </lineage>
</organism>
<keyword evidence="4" id="KW-1185">Reference proteome</keyword>
<dbReference type="EMBL" id="JAEDAM010000061">
    <property type="protein sequence ID" value="MBS8122255.1"/>
    <property type="molecule type" value="Genomic_DNA"/>
</dbReference>
<dbReference type="SMART" id="SM00854">
    <property type="entry name" value="PGA_cap"/>
    <property type="match status" value="1"/>
</dbReference>
<evidence type="ECO:0000313" key="4">
    <source>
        <dbReference type="Proteomes" id="UP000680365"/>
    </source>
</evidence>
<dbReference type="InterPro" id="IPR019079">
    <property type="entry name" value="Capsule_synth_CapA"/>
</dbReference>
<name>A0ABS5QM23_9BACT</name>
<feature type="domain" description="Capsule synthesis protein CapA" evidence="2">
    <location>
        <begin position="127"/>
        <end position="370"/>
    </location>
</feature>
<dbReference type="SUPFAM" id="SSF56300">
    <property type="entry name" value="Metallo-dependent phosphatases"/>
    <property type="match status" value="1"/>
</dbReference>